<feature type="region of interest" description="Disordered" evidence="1">
    <location>
        <begin position="124"/>
        <end position="172"/>
    </location>
</feature>
<sequence length="304" mass="32279">MSAGNTGQGTPDDGDDPFAYLYRPEAGQAQPPAGPRQPSYNQVRPVGERTFGGQQGYRQQQQQPSPDARYAAPETQPGGYGGGPPHDRRRADQDNRRNGLLIGAIAVVLAVVLGVGAAIFFSSGDGDDTAGGDQPTSEPTDDGAGEDEGGTGGEEEPEPEPEPDGLPTADVSRLPLAGDAAVEATIPGSRAESGSYIALQNQQGSGITWTFELTGDPGRYRLYTGYSVISDDQTLSFSINGMPRPDPVNLRDYNENSDAWEESWQSTYNLVDLVEGENTIEFTCADSCDVVIDQIYLSEPEPGD</sequence>
<feature type="region of interest" description="Disordered" evidence="1">
    <location>
        <begin position="1"/>
        <end position="92"/>
    </location>
</feature>
<comment type="caution">
    <text evidence="3">The sequence shown here is derived from an EMBL/GenBank/DDBJ whole genome shotgun (WGS) entry which is preliminary data.</text>
</comment>
<keyword evidence="4" id="KW-1185">Reference proteome</keyword>
<keyword evidence="2" id="KW-1133">Transmembrane helix</keyword>
<evidence type="ECO:0000313" key="3">
    <source>
        <dbReference type="EMBL" id="MDT0268098.1"/>
    </source>
</evidence>
<accession>A0ABU2JSY3</accession>
<dbReference type="RefSeq" id="WP_311668191.1">
    <property type="nucleotide sequence ID" value="NZ_JAVREO010000010.1"/>
</dbReference>
<organism evidence="3 4">
    <name type="scientific">Streptomyces chisholmiae</name>
    <dbReference type="NCBI Taxonomy" id="3075540"/>
    <lineage>
        <taxon>Bacteria</taxon>
        <taxon>Bacillati</taxon>
        <taxon>Actinomycetota</taxon>
        <taxon>Actinomycetes</taxon>
        <taxon>Kitasatosporales</taxon>
        <taxon>Streptomycetaceae</taxon>
        <taxon>Streptomyces</taxon>
    </lineage>
</organism>
<name>A0ABU2JSY3_9ACTN</name>
<feature type="compositionally biased region" description="Acidic residues" evidence="1">
    <location>
        <begin position="139"/>
        <end position="163"/>
    </location>
</feature>
<dbReference type="EMBL" id="JAVREO010000010">
    <property type="protein sequence ID" value="MDT0268098.1"/>
    <property type="molecule type" value="Genomic_DNA"/>
</dbReference>
<proteinExistence type="predicted"/>
<feature type="compositionally biased region" description="Low complexity" evidence="1">
    <location>
        <begin position="1"/>
        <end position="11"/>
    </location>
</feature>
<dbReference type="Proteomes" id="UP001183410">
    <property type="component" value="Unassembled WGS sequence"/>
</dbReference>
<evidence type="ECO:0000256" key="1">
    <source>
        <dbReference type="SAM" id="MobiDB-lite"/>
    </source>
</evidence>
<keyword evidence="2" id="KW-0812">Transmembrane</keyword>
<evidence type="ECO:0000256" key="2">
    <source>
        <dbReference type="SAM" id="Phobius"/>
    </source>
</evidence>
<protein>
    <submittedName>
        <fullName evidence="3">Carbohydrate-binding protein</fullName>
    </submittedName>
</protein>
<reference evidence="4" key="1">
    <citation type="submission" date="2023-07" db="EMBL/GenBank/DDBJ databases">
        <title>30 novel species of actinomycetes from the DSMZ collection.</title>
        <authorList>
            <person name="Nouioui I."/>
        </authorList>
    </citation>
    <scope>NUCLEOTIDE SEQUENCE [LARGE SCALE GENOMIC DNA]</scope>
    <source>
        <strain evidence="4">DSM 44915</strain>
    </source>
</reference>
<dbReference type="Gene3D" id="2.60.120.260">
    <property type="entry name" value="Galactose-binding domain-like"/>
    <property type="match status" value="1"/>
</dbReference>
<gene>
    <name evidence="3" type="ORF">RM844_17590</name>
</gene>
<feature type="transmembrane region" description="Helical" evidence="2">
    <location>
        <begin position="98"/>
        <end position="121"/>
    </location>
</feature>
<evidence type="ECO:0000313" key="4">
    <source>
        <dbReference type="Proteomes" id="UP001183410"/>
    </source>
</evidence>
<keyword evidence="2" id="KW-0472">Membrane</keyword>